<dbReference type="PANTHER" id="PTHR11590">
    <property type="entry name" value="PROTEIN-GLUTAMINE GAMMA-GLUTAMYLTRANSFERASE"/>
    <property type="match status" value="1"/>
</dbReference>
<dbReference type="SUPFAM" id="SSF54001">
    <property type="entry name" value="Cysteine proteinases"/>
    <property type="match status" value="1"/>
</dbReference>
<name>A0ABN8QK93_9CNID</name>
<evidence type="ECO:0000256" key="2">
    <source>
        <dbReference type="SAM" id="MobiDB-lite"/>
    </source>
</evidence>
<dbReference type="InterPro" id="IPR008958">
    <property type="entry name" value="Transglutaminase_C"/>
</dbReference>
<evidence type="ECO:0000313" key="4">
    <source>
        <dbReference type="EMBL" id="CAH3165673.1"/>
    </source>
</evidence>
<dbReference type="InterPro" id="IPR002931">
    <property type="entry name" value="Transglutaminase-like"/>
</dbReference>
<dbReference type="Proteomes" id="UP001159427">
    <property type="component" value="Unassembled WGS sequence"/>
</dbReference>
<evidence type="ECO:0000313" key="5">
    <source>
        <dbReference type="Proteomes" id="UP001159427"/>
    </source>
</evidence>
<dbReference type="InterPro" id="IPR014756">
    <property type="entry name" value="Ig_E-set"/>
</dbReference>
<dbReference type="SMART" id="SM00460">
    <property type="entry name" value="TGc"/>
    <property type="match status" value="1"/>
</dbReference>
<sequence>MVSRRPEGDSSPTSPRTNFSDDSARNRDRSRLGEGLEGRRNATSDERFRSLNRALTVFLSHKDETQLKPLNVDFHKYENRMAHRTDDYESEELIIRRGQEFQITVTFDRVYRPESDQIILQFATGKKPQESKGSIVRVTLRDILTPNQWGMKIKDVSDKTMHLTVIPSANAIIGRYEVFLETKTRDSDGKLSVFRRKEDEIVCILFNAWCEDDVAYMDNEEERLEYVLADHGRIWVGSEWSNWGIPWVFGQFEDVSLNCALWLLDHSGLAEHPEAKSSPIPIVRTLSAQVNFDDQDGGLLLGRWSEPYKDGTKPTGWTGSVNILEEFWKTKNHVKYGQCWVFSGLVTTLLRALGLPTRSVTNFQSAHDHDRSLTIDTHFDKNGDPIKEWDDSVWNFHVWNESWFKRPDLPAGHDGWQAHDATPQETSEGVYRCGPASLNAIKNAEVYLPYDTGFIFAEVNGDKVRWDVDFSDNSVKAFVTEKSAVGKKISTKLPSQNSARSRLDVTNDYKYPEGTEEERRAVEMAYNFSSRKAYFNIYEVEEGDVAISLDWPNDLKFGDSFDVKVVVKNSSNYKRTLNLKITSTMAFYTGVAGKVLKAKKDTLHLAAKEEKSTMLRIEGSEYFGRMVDGDILKLYVKGTVEETHQKYAADAVVELLRPTLEVEASPEMVRKGEMVTVTASFKNETLASLTNGQFHFEAVGMLPKSAAFNTRGPIAVNEEARISATFTSNRGKDHTIAVSFVSDELNGVRGECTVLNVN</sequence>
<dbReference type="InterPro" id="IPR036985">
    <property type="entry name" value="Transglutaminase-like_sf"/>
</dbReference>
<dbReference type="Pfam" id="PF00868">
    <property type="entry name" value="Transglut_N"/>
    <property type="match status" value="1"/>
</dbReference>
<dbReference type="PANTHER" id="PTHR11590:SF40">
    <property type="entry name" value="HEMOCYTE PROTEIN-GLUTAMINE GAMMA-GLUTAMYLTRANSFERASE-LIKE PROTEIN"/>
    <property type="match status" value="1"/>
</dbReference>
<evidence type="ECO:0000259" key="3">
    <source>
        <dbReference type="SMART" id="SM00460"/>
    </source>
</evidence>
<comment type="similarity">
    <text evidence="1">Belongs to the transglutaminase superfamily. Transglutaminase family.</text>
</comment>
<gene>
    <name evidence="4" type="ORF">PEVE_00005413</name>
</gene>
<comment type="caution">
    <text evidence="4">The sequence shown here is derived from an EMBL/GenBank/DDBJ whole genome shotgun (WGS) entry which is preliminary data.</text>
</comment>
<proteinExistence type="inferred from homology"/>
<protein>
    <recommendedName>
        <fullName evidence="3">Transglutaminase-like domain-containing protein</fullName>
    </recommendedName>
</protein>
<dbReference type="InterPro" id="IPR050779">
    <property type="entry name" value="Transglutaminase"/>
</dbReference>
<dbReference type="InterPro" id="IPR001102">
    <property type="entry name" value="Transglutaminase_N"/>
</dbReference>
<keyword evidence="5" id="KW-1185">Reference proteome</keyword>
<dbReference type="Pfam" id="PF01841">
    <property type="entry name" value="Transglut_core"/>
    <property type="match status" value="1"/>
</dbReference>
<dbReference type="InterPro" id="IPR036238">
    <property type="entry name" value="Transglutaminase_C_sf"/>
</dbReference>
<dbReference type="Gene3D" id="2.60.40.10">
    <property type="entry name" value="Immunoglobulins"/>
    <property type="match status" value="3"/>
</dbReference>
<organism evidence="4 5">
    <name type="scientific">Porites evermanni</name>
    <dbReference type="NCBI Taxonomy" id="104178"/>
    <lineage>
        <taxon>Eukaryota</taxon>
        <taxon>Metazoa</taxon>
        <taxon>Cnidaria</taxon>
        <taxon>Anthozoa</taxon>
        <taxon>Hexacorallia</taxon>
        <taxon>Scleractinia</taxon>
        <taxon>Fungiina</taxon>
        <taxon>Poritidae</taxon>
        <taxon>Porites</taxon>
    </lineage>
</organism>
<evidence type="ECO:0000256" key="1">
    <source>
        <dbReference type="ARBA" id="ARBA00005968"/>
    </source>
</evidence>
<dbReference type="InterPro" id="IPR023608">
    <property type="entry name" value="Transglutaminase_animal"/>
</dbReference>
<feature type="domain" description="Transglutaminase-like" evidence="3">
    <location>
        <begin position="331"/>
        <end position="423"/>
    </location>
</feature>
<dbReference type="SUPFAM" id="SSF81296">
    <property type="entry name" value="E set domains"/>
    <property type="match status" value="1"/>
</dbReference>
<dbReference type="InterPro" id="IPR038765">
    <property type="entry name" value="Papain-like_cys_pep_sf"/>
</dbReference>
<dbReference type="Gene3D" id="3.90.260.10">
    <property type="entry name" value="Transglutaminase-like"/>
    <property type="match status" value="1"/>
</dbReference>
<dbReference type="EMBL" id="CALNXI010001343">
    <property type="protein sequence ID" value="CAH3165673.1"/>
    <property type="molecule type" value="Genomic_DNA"/>
</dbReference>
<accession>A0ABN8QK93</accession>
<reference evidence="4 5" key="1">
    <citation type="submission" date="2022-05" db="EMBL/GenBank/DDBJ databases">
        <authorList>
            <consortium name="Genoscope - CEA"/>
            <person name="William W."/>
        </authorList>
    </citation>
    <scope>NUCLEOTIDE SEQUENCE [LARGE SCALE GENOMIC DNA]</scope>
</reference>
<feature type="region of interest" description="Disordered" evidence="2">
    <location>
        <begin position="1"/>
        <end position="44"/>
    </location>
</feature>
<dbReference type="Pfam" id="PF00927">
    <property type="entry name" value="Transglut_C"/>
    <property type="match status" value="1"/>
</dbReference>
<dbReference type="InterPro" id="IPR013783">
    <property type="entry name" value="Ig-like_fold"/>
</dbReference>
<dbReference type="SUPFAM" id="SSF49309">
    <property type="entry name" value="Transglutaminase, two C-terminal domains"/>
    <property type="match status" value="2"/>
</dbReference>
<dbReference type="PIRSF" id="PIRSF000459">
    <property type="entry name" value="TGM_EBP42"/>
    <property type="match status" value="1"/>
</dbReference>
<feature type="compositionally biased region" description="Basic and acidic residues" evidence="2">
    <location>
        <begin position="22"/>
        <end position="44"/>
    </location>
</feature>